<feature type="region of interest" description="Disordered" evidence="1">
    <location>
        <begin position="1"/>
        <end position="29"/>
    </location>
</feature>
<sequence length="133" mass="14169">MFPFVPPPASPPVPRPPMPPQSYAPGFFGAASSPVGQGFNPGTLSNILPTIQKAAGVAQTVTPMIKQYYPLVKQLPTIIKLLSSTTSPLKSPSDTTDSKKEVTLDLETSKLMSHEEPATSAYFSDAPPPKLYV</sequence>
<organism evidence="2 3">
    <name type="scientific">Alteribacillus iranensis</name>
    <dbReference type="NCBI Taxonomy" id="930128"/>
    <lineage>
        <taxon>Bacteria</taxon>
        <taxon>Bacillati</taxon>
        <taxon>Bacillota</taxon>
        <taxon>Bacilli</taxon>
        <taxon>Bacillales</taxon>
        <taxon>Bacillaceae</taxon>
        <taxon>Alteribacillus</taxon>
    </lineage>
</organism>
<keyword evidence="3" id="KW-1185">Reference proteome</keyword>
<feature type="region of interest" description="Disordered" evidence="1">
    <location>
        <begin position="110"/>
        <end position="133"/>
    </location>
</feature>
<accession>A0A1I1ZCB2</accession>
<dbReference type="EMBL" id="FONT01000001">
    <property type="protein sequence ID" value="SFE29347.1"/>
    <property type="molecule type" value="Genomic_DNA"/>
</dbReference>
<gene>
    <name evidence="2" type="ORF">SAMN05192532_101161</name>
</gene>
<dbReference type="InterPro" id="IPR025571">
    <property type="entry name" value="YqfQ"/>
</dbReference>
<dbReference type="STRING" id="930128.SAMN05192532_101161"/>
<dbReference type="Pfam" id="PF14181">
    <property type="entry name" value="YqfQ"/>
    <property type="match status" value="1"/>
</dbReference>
<dbReference type="Proteomes" id="UP000199516">
    <property type="component" value="Unassembled WGS sequence"/>
</dbReference>
<dbReference type="AlphaFoldDB" id="A0A1I1ZCB2"/>
<reference evidence="2 3" key="1">
    <citation type="submission" date="2016-10" db="EMBL/GenBank/DDBJ databases">
        <authorList>
            <person name="de Groot N.N."/>
        </authorList>
    </citation>
    <scope>NUCLEOTIDE SEQUENCE [LARGE SCALE GENOMIC DNA]</scope>
    <source>
        <strain evidence="2 3">DSM 23995</strain>
    </source>
</reference>
<dbReference type="RefSeq" id="WP_245757767.1">
    <property type="nucleotide sequence ID" value="NZ_FONT01000001.1"/>
</dbReference>
<protein>
    <submittedName>
        <fullName evidence="2">YqfQ-like protein</fullName>
    </submittedName>
</protein>
<feature type="compositionally biased region" description="Pro residues" evidence="1">
    <location>
        <begin position="1"/>
        <end position="22"/>
    </location>
</feature>
<evidence type="ECO:0000256" key="1">
    <source>
        <dbReference type="SAM" id="MobiDB-lite"/>
    </source>
</evidence>
<name>A0A1I1ZCB2_9BACI</name>
<evidence type="ECO:0000313" key="3">
    <source>
        <dbReference type="Proteomes" id="UP000199516"/>
    </source>
</evidence>
<evidence type="ECO:0000313" key="2">
    <source>
        <dbReference type="EMBL" id="SFE29347.1"/>
    </source>
</evidence>
<proteinExistence type="predicted"/>